<name>A0AA43GW90_9CYAN</name>
<comment type="caution">
    <text evidence="2">The sequence shown here is derived from an EMBL/GenBank/DDBJ whole genome shotgun (WGS) entry which is preliminary data.</text>
</comment>
<gene>
    <name evidence="2" type="ORF">NWP23_03525</name>
</gene>
<dbReference type="AlphaFoldDB" id="A0AA43GW90"/>
<dbReference type="EMBL" id="JANQDL010000027">
    <property type="protein sequence ID" value="MDH6062872.1"/>
    <property type="molecule type" value="Genomic_DNA"/>
</dbReference>
<feature type="region of interest" description="Disordered" evidence="1">
    <location>
        <begin position="129"/>
        <end position="173"/>
    </location>
</feature>
<sequence length="192" mass="22067">MVKKYLSELIQEEAQKLITLANEAAIEVTSEEVTEQSFLATEELPSPSEKLTPLQDAMSSQKDLETTVQELKQTLEKSQNKEKVLHQQIVDLQSALDEKQLLIERLTKELHEAKQTALHLAEANSKLLEESNSPVQVKSKNSPNPAKEEKSAIKVKEKYSPVNYRKSRRIPEHLIERKREDDNFAENTWLYD</sequence>
<feature type="region of interest" description="Disordered" evidence="1">
    <location>
        <begin position="38"/>
        <end position="65"/>
    </location>
</feature>
<reference evidence="2 3" key="1">
    <citation type="journal article" date="2023" name="J. Phycol.">
        <title>Chrysosporum ovalisporum is synonymous with the true-branching cyanobacterium Umezakia natans (Nostocales/Aphanizomenonaceae).</title>
        <authorList>
            <person name="McGregor G.B."/>
            <person name="Sendall B.C."/>
            <person name="Niiyama Y."/>
            <person name="Tuji A."/>
            <person name="Willis A."/>
        </authorList>
    </citation>
    <scope>NUCLEOTIDE SEQUENCE [LARGE SCALE GENOMIC DNA]</scope>
    <source>
        <strain evidence="2 3">FSS-62</strain>
    </source>
</reference>
<evidence type="ECO:0000313" key="2">
    <source>
        <dbReference type="EMBL" id="MDH6062872.1"/>
    </source>
</evidence>
<evidence type="ECO:0000313" key="3">
    <source>
        <dbReference type="Proteomes" id="UP001159370"/>
    </source>
</evidence>
<proteinExistence type="predicted"/>
<evidence type="ECO:0000256" key="1">
    <source>
        <dbReference type="SAM" id="MobiDB-lite"/>
    </source>
</evidence>
<accession>A0AA43GW90</accession>
<dbReference type="GeneID" id="83686703"/>
<protein>
    <submittedName>
        <fullName evidence="2">Uncharacterized protein</fullName>
    </submittedName>
</protein>
<dbReference type="Proteomes" id="UP001159370">
    <property type="component" value="Unassembled WGS sequence"/>
</dbReference>
<feature type="compositionally biased region" description="Polar residues" evidence="1">
    <location>
        <begin position="130"/>
        <end position="144"/>
    </location>
</feature>
<feature type="compositionally biased region" description="Basic and acidic residues" evidence="1">
    <location>
        <begin position="146"/>
        <end position="159"/>
    </location>
</feature>
<organism evidence="2 3">
    <name type="scientific">Umezakia ovalisporum FSS-62</name>
    <dbReference type="NCBI Taxonomy" id="2971776"/>
    <lineage>
        <taxon>Bacteria</taxon>
        <taxon>Bacillati</taxon>
        <taxon>Cyanobacteriota</taxon>
        <taxon>Cyanophyceae</taxon>
        <taxon>Nostocales</taxon>
        <taxon>Nodulariaceae</taxon>
        <taxon>Umezakia</taxon>
    </lineage>
</organism>
<dbReference type="RefSeq" id="WP_280657295.1">
    <property type="nucleotide sequence ID" value="NZ_JANQDL010000027.1"/>
</dbReference>